<dbReference type="InterPro" id="IPR051283">
    <property type="entry name" value="Sec_Metabolite_Acyltrans"/>
</dbReference>
<proteinExistence type="predicted"/>
<dbReference type="Proteomes" id="UP001443914">
    <property type="component" value="Unassembled WGS sequence"/>
</dbReference>
<dbReference type="PANTHER" id="PTHR31896:SF12">
    <property type="entry name" value="HXXXD-TYPE ACYL-TRANSFERASE FAMILY PROTEIN"/>
    <property type="match status" value="1"/>
</dbReference>
<gene>
    <name evidence="2" type="ORF">RND81_02G207000</name>
</gene>
<dbReference type="PANTHER" id="PTHR31896">
    <property type="entry name" value="FAMILY REGULATORY PROTEIN, PUTATIVE (AFU_ORTHOLOGUE AFUA_3G14730)-RELATED"/>
    <property type="match status" value="1"/>
</dbReference>
<sequence length="165" mass="18313">MQKNSSQLGFLFIKPSNFSPFSYLEILRFSLSQALVHFYPLAGQLGTVPNHADHCCIHVDCSKGPGARLIHASAHNLTMLQVLRPNLDVPKVVRSFFDLVEVRINHDSHTRPLLSVQVTEIHDGVFLGVGFNHSIVDGISTFHFSTSVVSYFYGNAIVFDSSATR</sequence>
<dbReference type="Pfam" id="PF02458">
    <property type="entry name" value="Transferase"/>
    <property type="match status" value="1"/>
</dbReference>
<keyword evidence="1" id="KW-0808">Transferase</keyword>
<dbReference type="AlphaFoldDB" id="A0AAW1MNG0"/>
<evidence type="ECO:0000313" key="2">
    <source>
        <dbReference type="EMBL" id="KAK9750583.1"/>
    </source>
</evidence>
<keyword evidence="3" id="KW-1185">Reference proteome</keyword>
<organism evidence="2 3">
    <name type="scientific">Saponaria officinalis</name>
    <name type="common">Common soapwort</name>
    <name type="synonym">Lychnis saponaria</name>
    <dbReference type="NCBI Taxonomy" id="3572"/>
    <lineage>
        <taxon>Eukaryota</taxon>
        <taxon>Viridiplantae</taxon>
        <taxon>Streptophyta</taxon>
        <taxon>Embryophyta</taxon>
        <taxon>Tracheophyta</taxon>
        <taxon>Spermatophyta</taxon>
        <taxon>Magnoliopsida</taxon>
        <taxon>eudicotyledons</taxon>
        <taxon>Gunneridae</taxon>
        <taxon>Pentapetalae</taxon>
        <taxon>Caryophyllales</taxon>
        <taxon>Caryophyllaceae</taxon>
        <taxon>Caryophylleae</taxon>
        <taxon>Saponaria</taxon>
    </lineage>
</organism>
<evidence type="ECO:0000256" key="1">
    <source>
        <dbReference type="ARBA" id="ARBA00022679"/>
    </source>
</evidence>
<dbReference type="GO" id="GO:0016740">
    <property type="term" value="F:transferase activity"/>
    <property type="evidence" value="ECO:0007669"/>
    <property type="project" value="UniProtKB-KW"/>
</dbReference>
<name>A0AAW1MNG0_SAPOF</name>
<accession>A0AAW1MNG0</accession>
<dbReference type="InterPro" id="IPR023213">
    <property type="entry name" value="CAT-like_dom_sf"/>
</dbReference>
<dbReference type="Gene3D" id="3.30.559.10">
    <property type="entry name" value="Chloramphenicol acetyltransferase-like domain"/>
    <property type="match status" value="1"/>
</dbReference>
<reference evidence="2" key="1">
    <citation type="submission" date="2024-03" db="EMBL/GenBank/DDBJ databases">
        <title>WGS assembly of Saponaria officinalis var. Norfolk2.</title>
        <authorList>
            <person name="Jenkins J."/>
            <person name="Shu S."/>
            <person name="Grimwood J."/>
            <person name="Barry K."/>
            <person name="Goodstein D."/>
            <person name="Schmutz J."/>
            <person name="Leebens-Mack J."/>
            <person name="Osbourn A."/>
        </authorList>
    </citation>
    <scope>NUCLEOTIDE SEQUENCE [LARGE SCALE GENOMIC DNA]</scope>
    <source>
        <strain evidence="2">JIC</strain>
    </source>
</reference>
<evidence type="ECO:0000313" key="3">
    <source>
        <dbReference type="Proteomes" id="UP001443914"/>
    </source>
</evidence>
<comment type="caution">
    <text evidence="2">The sequence shown here is derived from an EMBL/GenBank/DDBJ whole genome shotgun (WGS) entry which is preliminary data.</text>
</comment>
<dbReference type="EMBL" id="JBDFQZ010000002">
    <property type="protein sequence ID" value="KAK9750583.1"/>
    <property type="molecule type" value="Genomic_DNA"/>
</dbReference>
<protein>
    <submittedName>
        <fullName evidence="2">Uncharacterized protein</fullName>
    </submittedName>
</protein>